<dbReference type="GO" id="GO:0016035">
    <property type="term" value="C:zeta DNA polymerase complex"/>
    <property type="evidence" value="ECO:0007669"/>
    <property type="project" value="TreeGrafter"/>
</dbReference>
<evidence type="ECO:0000256" key="3">
    <source>
        <dbReference type="SAM" id="Phobius"/>
    </source>
</evidence>
<protein>
    <recommendedName>
        <fullName evidence="4">HORMA domain-containing protein</fullName>
    </recommendedName>
</protein>
<comment type="caution">
    <text evidence="5">The sequence shown here is derived from an EMBL/GenBank/DDBJ whole genome shotgun (WGS) entry which is preliminary data.</text>
</comment>
<dbReference type="PANTHER" id="PTHR11842">
    <property type="entry name" value="MITOTIC SPINDLE ASSEMBLY CHECKPOINT PROTEIN MAD2"/>
    <property type="match status" value="1"/>
</dbReference>
<gene>
    <name evidence="5" type="ORF">CDD82_51</name>
</gene>
<accession>A0A2C5ZUI1</accession>
<keyword evidence="3" id="KW-1133">Transmembrane helix</keyword>
<name>A0A2C5ZUI1_9HYPO</name>
<keyword evidence="3" id="KW-0812">Transmembrane</keyword>
<dbReference type="PROSITE" id="PS50815">
    <property type="entry name" value="HORMA"/>
    <property type="match status" value="1"/>
</dbReference>
<comment type="similarity">
    <text evidence="1">Belongs to the MAD2 family.</text>
</comment>
<evidence type="ECO:0000313" key="5">
    <source>
        <dbReference type="EMBL" id="PHH83500.1"/>
    </source>
</evidence>
<dbReference type="SUPFAM" id="SSF56019">
    <property type="entry name" value="The spindle assembly checkpoint protein mad2"/>
    <property type="match status" value="1"/>
</dbReference>
<keyword evidence="6" id="KW-1185">Reference proteome</keyword>
<sequence>MDSATAQLHPTSASTLLSSFSSFLIVAIHLLLRHRNLYPAPTFLLARAYNLPVYQSRHAGVCTWVRDAVAAAMDLVRSGRAQSIAFVVHKASFPALPPPSSSPTKSLASATVVERWVFDLGSFPSDALELTDTHERRSASFVEREPRLPHEVNWPNVQQALRGALRRLSHTAETLHPPTHQDDCTFTLAVEMRHQSSAPIDHPQLWIPSEPHLQPSSPSGASALNHDASTTPIRAVRAGPLFFECYLEQAQQEQHETIPSSL</sequence>
<dbReference type="InterPro" id="IPR036570">
    <property type="entry name" value="HORMA_dom_sf"/>
</dbReference>
<evidence type="ECO:0000256" key="2">
    <source>
        <dbReference type="SAM" id="MobiDB-lite"/>
    </source>
</evidence>
<dbReference type="Proteomes" id="UP000224854">
    <property type="component" value="Unassembled WGS sequence"/>
</dbReference>
<organism evidence="5 6">
    <name type="scientific">Ophiocordyceps australis</name>
    <dbReference type="NCBI Taxonomy" id="1399860"/>
    <lineage>
        <taxon>Eukaryota</taxon>
        <taxon>Fungi</taxon>
        <taxon>Dikarya</taxon>
        <taxon>Ascomycota</taxon>
        <taxon>Pezizomycotina</taxon>
        <taxon>Sordariomycetes</taxon>
        <taxon>Hypocreomycetidae</taxon>
        <taxon>Hypocreales</taxon>
        <taxon>Ophiocordycipitaceae</taxon>
        <taxon>Ophiocordyceps</taxon>
    </lineage>
</organism>
<feature type="domain" description="HORMA" evidence="4">
    <location>
        <begin position="14"/>
        <end position="247"/>
    </location>
</feature>
<evidence type="ECO:0000259" key="4">
    <source>
        <dbReference type="PROSITE" id="PS50815"/>
    </source>
</evidence>
<dbReference type="EMBL" id="NJEU01000010">
    <property type="protein sequence ID" value="PHH83500.1"/>
    <property type="molecule type" value="Genomic_DNA"/>
</dbReference>
<evidence type="ECO:0000313" key="6">
    <source>
        <dbReference type="Proteomes" id="UP000224854"/>
    </source>
</evidence>
<dbReference type="InterPro" id="IPR003511">
    <property type="entry name" value="HORMA_dom"/>
</dbReference>
<evidence type="ECO:0000256" key="1">
    <source>
        <dbReference type="ARBA" id="ARBA00010348"/>
    </source>
</evidence>
<feature type="region of interest" description="Disordered" evidence="2">
    <location>
        <begin position="201"/>
        <end position="227"/>
    </location>
</feature>
<feature type="compositionally biased region" description="Polar residues" evidence="2">
    <location>
        <begin position="214"/>
        <end position="227"/>
    </location>
</feature>
<dbReference type="InterPro" id="IPR045091">
    <property type="entry name" value="Mad2-like"/>
</dbReference>
<dbReference type="PANTHER" id="PTHR11842:SF10">
    <property type="entry name" value="MITOTIC SPINDLE ASSEMBLY CHECKPOINT PROTEIN MAD2B"/>
    <property type="match status" value="1"/>
</dbReference>
<dbReference type="OrthoDB" id="21254at2759"/>
<dbReference type="Gene3D" id="3.30.900.10">
    <property type="entry name" value="HORMA domain"/>
    <property type="match status" value="1"/>
</dbReference>
<reference evidence="5 6" key="1">
    <citation type="submission" date="2017-06" db="EMBL/GenBank/DDBJ databases">
        <title>Ant-infecting Ophiocordyceps genomes reveal a high diversity of potential behavioral manipulation genes and a possible major role for enterotoxins.</title>
        <authorList>
            <person name="De Bekker C."/>
            <person name="Evans H.C."/>
            <person name="Brachmann A."/>
            <person name="Hughes D.P."/>
        </authorList>
    </citation>
    <scope>NUCLEOTIDE SEQUENCE [LARGE SCALE GENOMIC DNA]</scope>
    <source>
        <strain evidence="5 6">1348a</strain>
    </source>
</reference>
<keyword evidence="3" id="KW-0472">Membrane</keyword>
<feature type="transmembrane region" description="Helical" evidence="3">
    <location>
        <begin position="12"/>
        <end position="32"/>
    </location>
</feature>
<proteinExistence type="inferred from homology"/>
<dbReference type="AlphaFoldDB" id="A0A2C5ZUI1"/>